<dbReference type="EMBL" id="FOMQ01000010">
    <property type="protein sequence ID" value="SFD95640.1"/>
    <property type="molecule type" value="Genomic_DNA"/>
</dbReference>
<evidence type="ECO:0000256" key="1">
    <source>
        <dbReference type="SAM" id="MobiDB-lite"/>
    </source>
</evidence>
<dbReference type="SUPFAM" id="SSF56954">
    <property type="entry name" value="Outer membrane efflux proteins (OEP)"/>
    <property type="match status" value="1"/>
</dbReference>
<dbReference type="PANTHER" id="PTHR30203">
    <property type="entry name" value="OUTER MEMBRANE CATION EFFLUX PROTEIN"/>
    <property type="match status" value="1"/>
</dbReference>
<gene>
    <name evidence="3" type="ORF">SAMN04489710_11027</name>
</gene>
<evidence type="ECO:0000313" key="4">
    <source>
        <dbReference type="Proteomes" id="UP000199517"/>
    </source>
</evidence>
<dbReference type="OrthoDB" id="8554634at2"/>
<feature type="signal peptide" evidence="2">
    <location>
        <begin position="1"/>
        <end position="29"/>
    </location>
</feature>
<feature type="chain" id="PRO_5011795842" evidence="2">
    <location>
        <begin position="30"/>
        <end position="496"/>
    </location>
</feature>
<protein>
    <submittedName>
        <fullName evidence="3">Outer membrane protein TolC</fullName>
    </submittedName>
</protein>
<evidence type="ECO:0000256" key="2">
    <source>
        <dbReference type="SAM" id="SignalP"/>
    </source>
</evidence>
<evidence type="ECO:0000313" key="3">
    <source>
        <dbReference type="EMBL" id="SFD95640.1"/>
    </source>
</evidence>
<feature type="region of interest" description="Disordered" evidence="1">
    <location>
        <begin position="471"/>
        <end position="496"/>
    </location>
</feature>
<proteinExistence type="predicted"/>
<reference evidence="4" key="1">
    <citation type="submission" date="2016-10" db="EMBL/GenBank/DDBJ databases">
        <authorList>
            <person name="Varghese N."/>
            <person name="Submissions S."/>
        </authorList>
    </citation>
    <scope>NUCLEOTIDE SEQUENCE [LARGE SCALE GENOMIC DNA]</scope>
    <source>
        <strain evidence="4">DSM 7481</strain>
    </source>
</reference>
<dbReference type="RefSeq" id="WP_092953785.1">
    <property type="nucleotide sequence ID" value="NZ_FOMQ01000010.1"/>
</dbReference>
<dbReference type="InterPro" id="IPR010131">
    <property type="entry name" value="MdtP/NodT-like"/>
</dbReference>
<dbReference type="Gene3D" id="1.20.1600.10">
    <property type="entry name" value="Outer membrane efflux proteins (OEP)"/>
    <property type="match status" value="1"/>
</dbReference>
<organism evidence="3 4">
    <name type="scientific">Paracidovorax konjaci</name>
    <dbReference type="NCBI Taxonomy" id="32040"/>
    <lineage>
        <taxon>Bacteria</taxon>
        <taxon>Pseudomonadati</taxon>
        <taxon>Pseudomonadota</taxon>
        <taxon>Betaproteobacteria</taxon>
        <taxon>Burkholderiales</taxon>
        <taxon>Comamonadaceae</taxon>
        <taxon>Paracidovorax</taxon>
    </lineage>
</organism>
<name>A0A1I1WRB6_9BURK</name>
<dbReference type="GO" id="GO:0015562">
    <property type="term" value="F:efflux transmembrane transporter activity"/>
    <property type="evidence" value="ECO:0007669"/>
    <property type="project" value="InterPro"/>
</dbReference>
<keyword evidence="4" id="KW-1185">Reference proteome</keyword>
<dbReference type="PANTHER" id="PTHR30203:SF24">
    <property type="entry name" value="BLR4935 PROTEIN"/>
    <property type="match status" value="1"/>
</dbReference>
<dbReference type="AlphaFoldDB" id="A0A1I1WRB6"/>
<dbReference type="STRING" id="32040.SAMN04489710_11027"/>
<dbReference type="Proteomes" id="UP000199517">
    <property type="component" value="Unassembled WGS sequence"/>
</dbReference>
<sequence>MSAASDTRSRALRWSTLAAALLLAGCASVSPDGLRGDVQATLQGRTAGADGAQLPSPDPAAERAAEAAIGGWLAQPLTEEAAVRIALLRNPGLQARLARLGVQDAERVQALTLPNPVLALGRLTNPHEREIERSITFGLIELVTLPWRSRWQGSLREQDTLAAATDAARLASDARRAWLRAVAAQELLATQERMHDAAEVGAELARRMARVGNWSRLQQAREQAVLADARTRLAQARLAAANAREALALTLGLWGAGAEAIALPGRLADLPGAPLPAEGLEQRALRERLDVRAARLGLDRVADQQGFARVGSLFGEIGIGYQRNTTTGRAGASAGHAEVQRGWELELPLPLWDAGGASSARASALVRENAALLQQTALQARAEVRMRWRGYRTAWELAQAQEQQVVPLRRLIQDETLLRYNGMLASVWDLLAEARQSTQAVAEAIEARRDFWLADADLQFALAVGSPGSGATVAAAPSSSPSPTSSSSAATAGAGH</sequence>
<accession>A0A1I1WRB6</accession>
<keyword evidence="2" id="KW-0732">Signal</keyword>